<dbReference type="Gene3D" id="3.40.1090.10">
    <property type="entry name" value="Cytosolic phospholipase A2 catalytic domain"/>
    <property type="match status" value="1"/>
</dbReference>
<evidence type="ECO:0000256" key="6">
    <source>
        <dbReference type="ARBA" id="ARBA00023098"/>
    </source>
</evidence>
<evidence type="ECO:0000313" key="12">
    <source>
        <dbReference type="Proteomes" id="UP001385951"/>
    </source>
</evidence>
<dbReference type="GO" id="GO:0005783">
    <property type="term" value="C:endoplasmic reticulum"/>
    <property type="evidence" value="ECO:0007669"/>
    <property type="project" value="TreeGrafter"/>
</dbReference>
<dbReference type="FunFam" id="3.40.1090.10:FF:000010">
    <property type="entry name" value="Lysophospholipase"/>
    <property type="match status" value="1"/>
</dbReference>
<keyword evidence="12" id="KW-1185">Reference proteome</keyword>
<dbReference type="PANTHER" id="PTHR10728">
    <property type="entry name" value="CYTOSOLIC PHOSPHOLIPASE A2"/>
    <property type="match status" value="1"/>
</dbReference>
<dbReference type="Pfam" id="PF01735">
    <property type="entry name" value="PLA2_B"/>
    <property type="match status" value="1"/>
</dbReference>
<dbReference type="AlphaFoldDB" id="A0AAW0FFM0"/>
<evidence type="ECO:0000256" key="5">
    <source>
        <dbReference type="ARBA" id="ARBA00022963"/>
    </source>
</evidence>
<dbReference type="GO" id="GO:0004623">
    <property type="term" value="F:phospholipase A2 activity"/>
    <property type="evidence" value="ECO:0007669"/>
    <property type="project" value="TreeGrafter"/>
</dbReference>
<evidence type="ECO:0000256" key="8">
    <source>
        <dbReference type="PROSITE-ProRule" id="PRU00555"/>
    </source>
</evidence>
<evidence type="ECO:0000313" key="11">
    <source>
        <dbReference type="EMBL" id="KAK7678284.1"/>
    </source>
</evidence>
<evidence type="ECO:0000256" key="7">
    <source>
        <dbReference type="ARBA" id="ARBA00023180"/>
    </source>
</evidence>
<dbReference type="GO" id="GO:0046475">
    <property type="term" value="P:glycerophospholipid catabolic process"/>
    <property type="evidence" value="ECO:0007669"/>
    <property type="project" value="TreeGrafter"/>
</dbReference>
<evidence type="ECO:0000256" key="4">
    <source>
        <dbReference type="ARBA" id="ARBA00022801"/>
    </source>
</evidence>
<comment type="caution">
    <text evidence="11">The sequence shown here is derived from an EMBL/GenBank/DDBJ whole genome shotgun (WGS) entry which is preliminary data.</text>
</comment>
<dbReference type="InterPro" id="IPR002642">
    <property type="entry name" value="LysoPLipase_cat_dom"/>
</dbReference>
<comment type="similarity">
    <text evidence="1 9">Belongs to the lysophospholipase family.</text>
</comment>
<reference evidence="11 12" key="1">
    <citation type="submission" date="2022-09" db="EMBL/GenBank/DDBJ databases">
        <authorList>
            <person name="Palmer J.M."/>
        </authorList>
    </citation>
    <scope>NUCLEOTIDE SEQUENCE [LARGE SCALE GENOMIC DNA]</scope>
    <source>
        <strain evidence="11 12">DSM 7382</strain>
    </source>
</reference>
<keyword evidence="7" id="KW-0325">Glycoprotein</keyword>
<dbReference type="SMART" id="SM00022">
    <property type="entry name" value="PLAc"/>
    <property type="match status" value="1"/>
</dbReference>
<dbReference type="PROSITE" id="PS51210">
    <property type="entry name" value="PLA2C"/>
    <property type="match status" value="1"/>
</dbReference>
<evidence type="ECO:0000256" key="1">
    <source>
        <dbReference type="ARBA" id="ARBA00008780"/>
    </source>
</evidence>
<evidence type="ECO:0000256" key="9">
    <source>
        <dbReference type="RuleBase" id="RU362103"/>
    </source>
</evidence>
<dbReference type="GO" id="GO:0005576">
    <property type="term" value="C:extracellular region"/>
    <property type="evidence" value="ECO:0007669"/>
    <property type="project" value="TreeGrafter"/>
</dbReference>
<keyword evidence="3" id="KW-0732">Signal</keyword>
<sequence length="546" mass="61071">MIFQKIKNFLESKLENFDASNFVENASRPIRLAIGVSGGGWRAALVSAGQLAAFDDRTRGDSGLAGILQSATYLSGLSGGNWLTGTLAMNNFTSIQQILDEGEIWNLESSALNPQWDLNYTAEYYKTIRQDLDDKKKAGFPVTTSDTWGRVTSYTAFAKMKDHGVSMCFSDLQNFDVFKNHEMPMPFSLIINREPNSFIVGKNATVLEVNPFEFGSWDPSLRQFTPIKYLGTELDDGVDNGTCVAGFDNAGYLMGTSSSLYNLYHDFLDNLNLTAIPESVRETAKSLFKYAYDKETQYAFLEPNPFYNSHLGYAEDIVKNETLFMADGGEDGESIPFHPLIQPSRGVDVVFGLDNGQDRPEGWPNGTTLINTFERQFSKQGTGKFPYVPDQQTLLNLNMTAKPAFFGCDAKNLTSISEKGHDVPLVIYLANRPFSFWSNTTVMKLNFQEWEKRGMIQNGYETATRLNGTLDSDWPTCVACAIIRREQERQGIEQSDQCKECFEEYCWNGEINHNSIAGVNFTDIGLTSGPNDSGNRKVIEPSNQIY</sequence>
<comment type="catalytic activity">
    <reaction evidence="9">
        <text>a 1-acyl-sn-glycero-3-phosphocholine + H2O = sn-glycerol 3-phosphocholine + a fatty acid + H(+)</text>
        <dbReference type="Rhea" id="RHEA:15177"/>
        <dbReference type="ChEBI" id="CHEBI:15377"/>
        <dbReference type="ChEBI" id="CHEBI:15378"/>
        <dbReference type="ChEBI" id="CHEBI:16870"/>
        <dbReference type="ChEBI" id="CHEBI:28868"/>
        <dbReference type="ChEBI" id="CHEBI:58168"/>
        <dbReference type="EC" id="3.1.1.5"/>
    </reaction>
</comment>
<dbReference type="Proteomes" id="UP001385951">
    <property type="component" value="Unassembled WGS sequence"/>
</dbReference>
<accession>A0AAW0FFM0</accession>
<evidence type="ECO:0000259" key="10">
    <source>
        <dbReference type="PROSITE" id="PS51210"/>
    </source>
</evidence>
<gene>
    <name evidence="11" type="ORF">QCA50_018757</name>
</gene>
<dbReference type="PANTHER" id="PTHR10728:SF33">
    <property type="entry name" value="LYSOPHOSPHOLIPASE 1-RELATED"/>
    <property type="match status" value="1"/>
</dbReference>
<dbReference type="SUPFAM" id="SSF52151">
    <property type="entry name" value="FabD/lysophospholipase-like"/>
    <property type="match status" value="1"/>
</dbReference>
<name>A0AAW0FFM0_9APHY</name>
<keyword evidence="6 8" id="KW-0443">Lipid metabolism</keyword>
<protein>
    <recommendedName>
        <fullName evidence="2 9">Lysophospholipase</fullName>
        <ecNumber evidence="2 9">3.1.1.5</ecNumber>
    </recommendedName>
</protein>
<proteinExistence type="inferred from homology"/>
<evidence type="ECO:0000256" key="2">
    <source>
        <dbReference type="ARBA" id="ARBA00013274"/>
    </source>
</evidence>
<feature type="domain" description="PLA2c" evidence="10">
    <location>
        <begin position="1"/>
        <end position="512"/>
    </location>
</feature>
<keyword evidence="4 8" id="KW-0378">Hydrolase</keyword>
<dbReference type="GO" id="GO:0004622">
    <property type="term" value="F:phosphatidylcholine lysophospholipase activity"/>
    <property type="evidence" value="ECO:0007669"/>
    <property type="project" value="UniProtKB-EC"/>
</dbReference>
<evidence type="ECO:0000256" key="3">
    <source>
        <dbReference type="ARBA" id="ARBA00022729"/>
    </source>
</evidence>
<dbReference type="GO" id="GO:0005886">
    <property type="term" value="C:plasma membrane"/>
    <property type="evidence" value="ECO:0007669"/>
    <property type="project" value="TreeGrafter"/>
</dbReference>
<dbReference type="GO" id="GO:0005829">
    <property type="term" value="C:cytosol"/>
    <property type="evidence" value="ECO:0007669"/>
    <property type="project" value="TreeGrafter"/>
</dbReference>
<dbReference type="EMBL" id="JASBNA010000074">
    <property type="protein sequence ID" value="KAK7678284.1"/>
    <property type="molecule type" value="Genomic_DNA"/>
</dbReference>
<dbReference type="EC" id="3.1.1.5" evidence="2 9"/>
<dbReference type="InterPro" id="IPR016035">
    <property type="entry name" value="Acyl_Trfase/lysoPLipase"/>
</dbReference>
<keyword evidence="5 8" id="KW-0442">Lipid degradation</keyword>
<organism evidence="11 12">
    <name type="scientific">Cerrena zonata</name>
    <dbReference type="NCBI Taxonomy" id="2478898"/>
    <lineage>
        <taxon>Eukaryota</taxon>
        <taxon>Fungi</taxon>
        <taxon>Dikarya</taxon>
        <taxon>Basidiomycota</taxon>
        <taxon>Agaricomycotina</taxon>
        <taxon>Agaricomycetes</taxon>
        <taxon>Polyporales</taxon>
        <taxon>Cerrenaceae</taxon>
        <taxon>Cerrena</taxon>
    </lineage>
</organism>